<feature type="transmembrane region" description="Helical" evidence="2">
    <location>
        <begin position="272"/>
        <end position="291"/>
    </location>
</feature>
<feature type="transmembrane region" description="Helical" evidence="2">
    <location>
        <begin position="20"/>
        <end position="43"/>
    </location>
</feature>
<feature type="transmembrane region" description="Helical" evidence="2">
    <location>
        <begin position="183"/>
        <end position="202"/>
    </location>
</feature>
<dbReference type="Proteomes" id="UP001215151">
    <property type="component" value="Unassembled WGS sequence"/>
</dbReference>
<accession>A0AAD7U602</accession>
<feature type="transmembrane region" description="Helical" evidence="2">
    <location>
        <begin position="55"/>
        <end position="72"/>
    </location>
</feature>
<evidence type="ECO:0000256" key="2">
    <source>
        <dbReference type="SAM" id="Phobius"/>
    </source>
</evidence>
<name>A0AAD7U602_9APHY</name>
<evidence type="ECO:0000256" key="1">
    <source>
        <dbReference type="SAM" id="MobiDB-lite"/>
    </source>
</evidence>
<keyword evidence="2" id="KW-0472">Membrane</keyword>
<dbReference type="AlphaFoldDB" id="A0AAD7U602"/>
<evidence type="ECO:0000313" key="3">
    <source>
        <dbReference type="EMBL" id="KAJ8502106.1"/>
    </source>
</evidence>
<evidence type="ECO:0000313" key="4">
    <source>
        <dbReference type="Proteomes" id="UP001215151"/>
    </source>
</evidence>
<protein>
    <submittedName>
        <fullName evidence="3">Uncharacterized protein</fullName>
    </submittedName>
</protein>
<keyword evidence="2" id="KW-0812">Transmembrane</keyword>
<feature type="transmembrane region" description="Helical" evidence="2">
    <location>
        <begin position="239"/>
        <end position="260"/>
    </location>
</feature>
<comment type="caution">
    <text evidence="3">The sequence shown here is derived from an EMBL/GenBank/DDBJ whole genome shotgun (WGS) entry which is preliminary data.</text>
</comment>
<organism evidence="3 4">
    <name type="scientific">Trametes cubensis</name>
    <dbReference type="NCBI Taxonomy" id="1111947"/>
    <lineage>
        <taxon>Eukaryota</taxon>
        <taxon>Fungi</taxon>
        <taxon>Dikarya</taxon>
        <taxon>Basidiomycota</taxon>
        <taxon>Agaricomycotina</taxon>
        <taxon>Agaricomycetes</taxon>
        <taxon>Polyporales</taxon>
        <taxon>Polyporaceae</taxon>
        <taxon>Trametes</taxon>
    </lineage>
</organism>
<keyword evidence="2" id="KW-1133">Transmembrane helix</keyword>
<reference evidence="3" key="1">
    <citation type="submission" date="2022-11" db="EMBL/GenBank/DDBJ databases">
        <title>Genome Sequence of Cubamyces cubensis.</title>
        <authorList>
            <person name="Buettner E."/>
        </authorList>
    </citation>
    <scope>NUCLEOTIDE SEQUENCE</scope>
    <source>
        <strain evidence="3">MPL-01</strain>
    </source>
</reference>
<gene>
    <name evidence="3" type="ORF">ONZ51_g160</name>
</gene>
<feature type="region of interest" description="Disordered" evidence="1">
    <location>
        <begin position="308"/>
        <end position="329"/>
    </location>
</feature>
<dbReference type="EMBL" id="JAPEVG010000002">
    <property type="protein sequence ID" value="KAJ8502106.1"/>
    <property type="molecule type" value="Genomic_DNA"/>
</dbReference>
<proteinExistence type="predicted"/>
<feature type="transmembrane region" description="Helical" evidence="2">
    <location>
        <begin position="129"/>
        <end position="153"/>
    </location>
</feature>
<sequence>MTVRIPPPPPGLNYVAAIEPSLSMLLLDTVLSSILVPILIILFYFSTPTTRWKPIFVMNIMAIALALALAAINMRIQTRAILANAVNPATTTALICMAISAPFFAELVLVLRVGAVYPPSTMSWPARLLVYFPIAALKTARVVNIIIFVVLWARQNADSEVQYNPLQPGGQAAWSLPNVKIEWFLQFFDMTFVSILFLERLHRSTRMKRKARLLDSSSGLSTGTSRRTDTTFSSRVRTLFWIAASNLVIPVLLIFVQLVYVFHDNNFLHGAYVYIVNIHLQIIGVLFATIWRQHALCTTAVDREAASDGNDSLGASRSPQACSSTIHNS</sequence>
<feature type="transmembrane region" description="Helical" evidence="2">
    <location>
        <begin position="92"/>
        <end position="117"/>
    </location>
</feature>
<feature type="compositionally biased region" description="Polar residues" evidence="1">
    <location>
        <begin position="309"/>
        <end position="329"/>
    </location>
</feature>
<keyword evidence="4" id="KW-1185">Reference proteome</keyword>